<sequence length="78" mass="8600">MNQNLPINDKHHHLESIVKLVLKTVVPIFILIGGIALLTLRIAGWSIIFGLPMVVIGVVFLIYTYDEIVSSSLGDDTN</sequence>
<evidence type="ECO:0000256" key="1">
    <source>
        <dbReference type="SAM" id="Phobius"/>
    </source>
</evidence>
<reference evidence="2 3" key="1">
    <citation type="journal article" date="2015" name="Nature">
        <title>rRNA introns, odd ribosomes, and small enigmatic genomes across a large radiation of phyla.</title>
        <authorList>
            <person name="Brown C.T."/>
            <person name="Hug L.A."/>
            <person name="Thomas B.C."/>
            <person name="Sharon I."/>
            <person name="Castelle C.J."/>
            <person name="Singh A."/>
            <person name="Wilkins M.J."/>
            <person name="Williams K.H."/>
            <person name="Banfield J.F."/>
        </authorList>
    </citation>
    <scope>NUCLEOTIDE SEQUENCE [LARGE SCALE GENOMIC DNA]</scope>
</reference>
<evidence type="ECO:0000313" key="2">
    <source>
        <dbReference type="EMBL" id="KKP32225.1"/>
    </source>
</evidence>
<proteinExistence type="predicted"/>
<keyword evidence="1" id="KW-0472">Membrane</keyword>
<dbReference type="EMBL" id="LBOI01000001">
    <property type="protein sequence ID" value="KKP32225.1"/>
    <property type="molecule type" value="Genomic_DNA"/>
</dbReference>
<dbReference type="AlphaFoldDB" id="A0A0G0B095"/>
<name>A0A0G0B095_9BACT</name>
<keyword evidence="1" id="KW-0812">Transmembrane</keyword>
<dbReference type="Proteomes" id="UP000034803">
    <property type="component" value="Unassembled WGS sequence"/>
</dbReference>
<gene>
    <name evidence="2" type="ORF">UR21_C0001G0021</name>
</gene>
<feature type="transmembrane region" description="Helical" evidence="1">
    <location>
        <begin position="20"/>
        <end position="40"/>
    </location>
</feature>
<comment type="caution">
    <text evidence="2">The sequence shown here is derived from an EMBL/GenBank/DDBJ whole genome shotgun (WGS) entry which is preliminary data.</text>
</comment>
<feature type="transmembrane region" description="Helical" evidence="1">
    <location>
        <begin position="47"/>
        <end position="65"/>
    </location>
</feature>
<protein>
    <submittedName>
        <fullName evidence="2">Uncharacterized protein</fullName>
    </submittedName>
</protein>
<organism evidence="2 3">
    <name type="scientific">Candidatus Woesebacteria bacterium GW2011_GWC2_31_9</name>
    <dbReference type="NCBI Taxonomy" id="1618586"/>
    <lineage>
        <taxon>Bacteria</taxon>
        <taxon>Candidatus Woeseibacteriota</taxon>
    </lineage>
</organism>
<evidence type="ECO:0000313" key="3">
    <source>
        <dbReference type="Proteomes" id="UP000034803"/>
    </source>
</evidence>
<accession>A0A0G0B095</accession>
<keyword evidence="1" id="KW-1133">Transmembrane helix</keyword>